<feature type="region of interest" description="Disordered" evidence="1">
    <location>
        <begin position="184"/>
        <end position="209"/>
    </location>
</feature>
<dbReference type="OrthoDB" id="1930341at2759"/>
<keyword evidence="3" id="KW-1185">Reference proteome</keyword>
<dbReference type="Proteomes" id="UP000541444">
    <property type="component" value="Unassembled WGS sequence"/>
</dbReference>
<reference evidence="2 3" key="1">
    <citation type="journal article" date="2020" name="IScience">
        <title>Genome Sequencing of the Endangered Kingdonia uniflora (Circaeasteraceae, Ranunculales) Reveals Potential Mechanisms of Evolutionary Specialization.</title>
        <authorList>
            <person name="Sun Y."/>
            <person name="Deng T."/>
            <person name="Zhang A."/>
            <person name="Moore M.J."/>
            <person name="Landis J.B."/>
            <person name="Lin N."/>
            <person name="Zhang H."/>
            <person name="Zhang X."/>
            <person name="Huang J."/>
            <person name="Zhang X."/>
            <person name="Sun H."/>
            <person name="Wang H."/>
        </authorList>
    </citation>
    <scope>NUCLEOTIDE SEQUENCE [LARGE SCALE GENOMIC DNA]</scope>
    <source>
        <strain evidence="2">TB1705</strain>
        <tissue evidence="2">Leaf</tissue>
    </source>
</reference>
<evidence type="ECO:0000313" key="2">
    <source>
        <dbReference type="EMBL" id="KAF6143051.1"/>
    </source>
</evidence>
<feature type="non-terminal residue" evidence="2">
    <location>
        <position position="1"/>
    </location>
</feature>
<feature type="compositionally biased region" description="Basic and acidic residues" evidence="1">
    <location>
        <begin position="148"/>
        <end position="157"/>
    </location>
</feature>
<proteinExistence type="predicted"/>
<feature type="compositionally biased region" description="Polar residues" evidence="1">
    <location>
        <begin position="161"/>
        <end position="171"/>
    </location>
</feature>
<accession>A0A7J7LK55</accession>
<dbReference type="EMBL" id="JACGCM010002221">
    <property type="protein sequence ID" value="KAF6143051.1"/>
    <property type="molecule type" value="Genomic_DNA"/>
</dbReference>
<comment type="caution">
    <text evidence="2">The sequence shown here is derived from an EMBL/GenBank/DDBJ whole genome shotgun (WGS) entry which is preliminary data.</text>
</comment>
<dbReference type="PANTHER" id="PTHR33924:SF5">
    <property type="entry name" value="CATION-TRANSPORTING ATPASE"/>
    <property type="match status" value="1"/>
</dbReference>
<dbReference type="PANTHER" id="PTHR33924">
    <property type="entry name" value="CATION-TRANSPORTING ATPASE"/>
    <property type="match status" value="1"/>
</dbReference>
<feature type="compositionally biased region" description="Basic and acidic residues" evidence="1">
    <location>
        <begin position="70"/>
        <end position="81"/>
    </location>
</feature>
<feature type="compositionally biased region" description="Polar residues" evidence="1">
    <location>
        <begin position="93"/>
        <end position="107"/>
    </location>
</feature>
<protein>
    <submittedName>
        <fullName evidence="2">Uncharacterized protein</fullName>
    </submittedName>
</protein>
<gene>
    <name evidence="2" type="ORF">GIB67_041119</name>
</gene>
<feature type="compositionally biased region" description="Basic and acidic residues" evidence="1">
    <location>
        <begin position="279"/>
        <end position="291"/>
    </location>
</feature>
<sequence>MSEDTMDDPIDVGLILDQSVVDSRSDSKVIGVGEKRSFDEAGEKAGHVRKKTKMRDLEEVFRAEGIDRHFSKPSGCKETKTNHSSHFSKRQETSQSKEGLTSGTTDAVTGENTLSMLAHAAYLSGTALDPNPEVSSNSAVQDPSYRNKMHDHVKPWEGSECGSSTGPLEQNGSLQKWNELKKNGFLSSSSHGSIPLPKHRGKKRKDDSVKKHMEIAKREQVNRFSKVAAPSGLLNGLNPGIINHVRNSKQVHAIFAALMRSEKRKKGNEKKLTSNSESGVKEHAERRNDSVCSETHEYQILSRVHTISLSSRPMVACRDPDIMKKRDCNETSGVSHLASDNTGGKFAGILSPSTVLASQSSTSMSYEISSNQERESNLSIKGANVASQWLELMFQDIKGRLAALRRSKKRVESVIQTELPFLVSRECSTNQERDFHRARWSAIFGQMEKTLTEEGLYLENWLNQVKEMRMHCELGLQYVNWHSLQLLVRPEYDPSRLMKVNAEREIAMKAAAASIYSVCNS</sequence>
<feature type="region of interest" description="Disordered" evidence="1">
    <location>
        <begin position="128"/>
        <end position="171"/>
    </location>
</feature>
<feature type="region of interest" description="Disordered" evidence="1">
    <location>
        <begin position="263"/>
        <end position="291"/>
    </location>
</feature>
<name>A0A7J7LK55_9MAGN</name>
<organism evidence="2 3">
    <name type="scientific">Kingdonia uniflora</name>
    <dbReference type="NCBI Taxonomy" id="39325"/>
    <lineage>
        <taxon>Eukaryota</taxon>
        <taxon>Viridiplantae</taxon>
        <taxon>Streptophyta</taxon>
        <taxon>Embryophyta</taxon>
        <taxon>Tracheophyta</taxon>
        <taxon>Spermatophyta</taxon>
        <taxon>Magnoliopsida</taxon>
        <taxon>Ranunculales</taxon>
        <taxon>Circaeasteraceae</taxon>
        <taxon>Kingdonia</taxon>
    </lineage>
</organism>
<evidence type="ECO:0000256" key="1">
    <source>
        <dbReference type="SAM" id="MobiDB-lite"/>
    </source>
</evidence>
<evidence type="ECO:0000313" key="3">
    <source>
        <dbReference type="Proteomes" id="UP000541444"/>
    </source>
</evidence>
<dbReference type="AlphaFoldDB" id="A0A7J7LK55"/>
<feature type="region of interest" description="Disordered" evidence="1">
    <location>
        <begin position="70"/>
        <end position="107"/>
    </location>
</feature>